<dbReference type="InterPro" id="IPR003593">
    <property type="entry name" value="AAA+_ATPase"/>
</dbReference>
<feature type="compositionally biased region" description="Pro residues" evidence="4">
    <location>
        <begin position="288"/>
        <end position="297"/>
    </location>
</feature>
<feature type="region of interest" description="Disordered" evidence="4">
    <location>
        <begin position="274"/>
        <end position="297"/>
    </location>
</feature>
<sequence>MDTPQGREPASQPLPPTSGGNDGPSASSAPLAPALRLQDVSVTLGGVSILEHVDATIARGQTTAIIGPNGAGKTTLLQTILGVLPYTGRIEFLDPAGRPTPPRLGYVPQLLNIDRQAALSVVEFMALDTQIRPVWLGISEEVRETAARALDRLEARHLLDRPLGRLSGGELQRVLLAAALHRQPEVILLDEPVSGVDVAGGHLFCDILADLAHDRQLTILMVSHDLSVVTQHASYVLCLNRTITCQGAAIEVLTSERLLDLFGQHSGLYHHTPHRAEHQCSHHHRPTHPPPSPAAHA</sequence>
<dbReference type="InterPro" id="IPR050153">
    <property type="entry name" value="Metal_Ion_Import_ABC"/>
</dbReference>
<accession>A0A367ZTE8</accession>
<dbReference type="SUPFAM" id="SSF52540">
    <property type="entry name" value="P-loop containing nucleoside triphosphate hydrolases"/>
    <property type="match status" value="1"/>
</dbReference>
<evidence type="ECO:0000313" key="7">
    <source>
        <dbReference type="Proteomes" id="UP000252355"/>
    </source>
</evidence>
<name>A0A367ZTE8_9BACT</name>
<evidence type="ECO:0000256" key="1">
    <source>
        <dbReference type="ARBA" id="ARBA00022448"/>
    </source>
</evidence>
<dbReference type="EMBL" id="QOQW01000002">
    <property type="protein sequence ID" value="RCK81320.1"/>
    <property type="molecule type" value="Genomic_DNA"/>
</dbReference>
<keyword evidence="3 6" id="KW-0067">ATP-binding</keyword>
<dbReference type="AlphaFoldDB" id="A0A367ZTE8"/>
<dbReference type="GO" id="GO:0016887">
    <property type="term" value="F:ATP hydrolysis activity"/>
    <property type="evidence" value="ECO:0007669"/>
    <property type="project" value="InterPro"/>
</dbReference>
<organism evidence="6 7">
    <name type="scientific">Candidatus Ozemobacter sibiricus</name>
    <dbReference type="NCBI Taxonomy" id="2268124"/>
    <lineage>
        <taxon>Bacteria</taxon>
        <taxon>Candidatus Ozemobacteria</taxon>
        <taxon>Candidatus Ozemobacterales</taxon>
        <taxon>Candidatus Ozemobacteraceae</taxon>
        <taxon>Candidatus Ozemobacter</taxon>
    </lineage>
</organism>
<comment type="caution">
    <text evidence="6">The sequence shown here is derived from an EMBL/GenBank/DDBJ whole genome shotgun (WGS) entry which is preliminary data.</text>
</comment>
<feature type="region of interest" description="Disordered" evidence="4">
    <location>
        <begin position="1"/>
        <end position="30"/>
    </location>
</feature>
<dbReference type="PROSITE" id="PS00211">
    <property type="entry name" value="ABC_TRANSPORTER_1"/>
    <property type="match status" value="1"/>
</dbReference>
<keyword evidence="1" id="KW-0813">Transport</keyword>
<dbReference type="PANTHER" id="PTHR42734:SF7">
    <property type="entry name" value="ATP-BINDING COMPONENT OF ABC TRANSPORTER-RELATED"/>
    <property type="match status" value="1"/>
</dbReference>
<protein>
    <submittedName>
        <fullName evidence="6">Zinc ABC transporter, ATP-binding protein</fullName>
    </submittedName>
</protein>
<dbReference type="GO" id="GO:0005524">
    <property type="term" value="F:ATP binding"/>
    <property type="evidence" value="ECO:0007669"/>
    <property type="project" value="UniProtKB-KW"/>
</dbReference>
<feature type="domain" description="ABC transporter" evidence="5">
    <location>
        <begin position="35"/>
        <end position="266"/>
    </location>
</feature>
<evidence type="ECO:0000313" key="6">
    <source>
        <dbReference type="EMBL" id="RCK81320.1"/>
    </source>
</evidence>
<dbReference type="SMART" id="SM00382">
    <property type="entry name" value="AAA"/>
    <property type="match status" value="1"/>
</dbReference>
<evidence type="ECO:0000259" key="5">
    <source>
        <dbReference type="PROSITE" id="PS50893"/>
    </source>
</evidence>
<dbReference type="PROSITE" id="PS50893">
    <property type="entry name" value="ABC_TRANSPORTER_2"/>
    <property type="match status" value="1"/>
</dbReference>
<dbReference type="InterPro" id="IPR017871">
    <property type="entry name" value="ABC_transporter-like_CS"/>
</dbReference>
<evidence type="ECO:0000256" key="3">
    <source>
        <dbReference type="ARBA" id="ARBA00022840"/>
    </source>
</evidence>
<reference evidence="6 7" key="1">
    <citation type="submission" date="2018-05" db="EMBL/GenBank/DDBJ databases">
        <title>A metagenomic window into the 2 km-deep terrestrial subsurface aquifer revealed taxonomically and functionally diverse microbial community comprising novel uncultured bacterial lineages.</title>
        <authorList>
            <person name="Kadnikov V.V."/>
            <person name="Mardanov A.V."/>
            <person name="Beletsky A.V."/>
            <person name="Banks D."/>
            <person name="Pimenov N.V."/>
            <person name="Frank Y.A."/>
            <person name="Karnachuk O.V."/>
            <person name="Ravin N.V."/>
        </authorList>
    </citation>
    <scope>NUCLEOTIDE SEQUENCE [LARGE SCALE GENOMIC DNA]</scope>
    <source>
        <strain evidence="6">BY5</strain>
    </source>
</reference>
<dbReference type="Proteomes" id="UP000252355">
    <property type="component" value="Unassembled WGS sequence"/>
</dbReference>
<keyword evidence="2" id="KW-0547">Nucleotide-binding</keyword>
<dbReference type="InterPro" id="IPR003439">
    <property type="entry name" value="ABC_transporter-like_ATP-bd"/>
</dbReference>
<dbReference type="PANTHER" id="PTHR42734">
    <property type="entry name" value="METAL TRANSPORT SYSTEM ATP-BINDING PROTEIN TM_0124-RELATED"/>
    <property type="match status" value="1"/>
</dbReference>
<evidence type="ECO:0000256" key="4">
    <source>
        <dbReference type="SAM" id="MobiDB-lite"/>
    </source>
</evidence>
<evidence type="ECO:0000256" key="2">
    <source>
        <dbReference type="ARBA" id="ARBA00022741"/>
    </source>
</evidence>
<dbReference type="Gene3D" id="3.40.50.300">
    <property type="entry name" value="P-loop containing nucleotide triphosphate hydrolases"/>
    <property type="match status" value="1"/>
</dbReference>
<dbReference type="Pfam" id="PF00005">
    <property type="entry name" value="ABC_tran"/>
    <property type="match status" value="1"/>
</dbReference>
<gene>
    <name evidence="6" type="ORF">OZSIB_2189</name>
</gene>
<dbReference type="InterPro" id="IPR027417">
    <property type="entry name" value="P-loop_NTPase"/>
</dbReference>
<proteinExistence type="predicted"/>